<feature type="region of interest" description="Disordered" evidence="1">
    <location>
        <begin position="80"/>
        <end position="118"/>
    </location>
</feature>
<reference evidence="2" key="1">
    <citation type="submission" date="2021-02" db="EMBL/GenBank/DDBJ databases">
        <authorList>
            <person name="Bekaert M."/>
        </authorList>
    </citation>
    <scope>NUCLEOTIDE SEQUENCE</scope>
    <source>
        <strain evidence="2">IoA-00</strain>
    </source>
</reference>
<evidence type="ECO:0000313" key="2">
    <source>
        <dbReference type="EMBL" id="CAF2910364.1"/>
    </source>
</evidence>
<dbReference type="OrthoDB" id="5562606at2759"/>
<name>A0A7R8H728_LEPSM</name>
<proteinExistence type="predicted"/>
<dbReference type="Proteomes" id="UP000675881">
    <property type="component" value="Chromosome 4"/>
</dbReference>
<gene>
    <name evidence="2" type="ORF">LSAA_8664</name>
</gene>
<evidence type="ECO:0000256" key="1">
    <source>
        <dbReference type="SAM" id="MobiDB-lite"/>
    </source>
</evidence>
<evidence type="ECO:0000313" key="3">
    <source>
        <dbReference type="Proteomes" id="UP000675881"/>
    </source>
</evidence>
<feature type="compositionally biased region" description="Basic and acidic residues" evidence="1">
    <location>
        <begin position="85"/>
        <end position="97"/>
    </location>
</feature>
<keyword evidence="3" id="KW-1185">Reference proteome</keyword>
<organism evidence="2 3">
    <name type="scientific">Lepeophtheirus salmonis</name>
    <name type="common">Salmon louse</name>
    <name type="synonym">Caligus salmonis</name>
    <dbReference type="NCBI Taxonomy" id="72036"/>
    <lineage>
        <taxon>Eukaryota</taxon>
        <taxon>Metazoa</taxon>
        <taxon>Ecdysozoa</taxon>
        <taxon>Arthropoda</taxon>
        <taxon>Crustacea</taxon>
        <taxon>Multicrustacea</taxon>
        <taxon>Hexanauplia</taxon>
        <taxon>Copepoda</taxon>
        <taxon>Siphonostomatoida</taxon>
        <taxon>Caligidae</taxon>
        <taxon>Lepeophtheirus</taxon>
    </lineage>
</organism>
<feature type="compositionally biased region" description="Basic and acidic residues" evidence="1">
    <location>
        <begin position="21"/>
        <end position="30"/>
    </location>
</feature>
<feature type="region of interest" description="Disordered" evidence="1">
    <location>
        <begin position="21"/>
        <end position="42"/>
    </location>
</feature>
<accession>A0A7R8H728</accession>
<dbReference type="AlphaFoldDB" id="A0A7R8H728"/>
<sequence length="211" mass="23989">MEIRDLIRGFLGFPSLNSRDECGRRGRDSFPSRSFDDEDENEQDCVSRLPTFSDPLGMHKFFESEINWITQGLFSGGQGDFSFENGHHTNDNSRWDESGQDESEEMDKFFERSGKKSSSVTPFQPNFSFDTPAGRFQGSFFGSSVVEERVTNSDGSMQIIRTERSSDGTEKRIVTKIDSPKGGLVARDENFPLGDFHVPFSDRDIFKRLFS</sequence>
<dbReference type="EMBL" id="HG994583">
    <property type="protein sequence ID" value="CAF2910364.1"/>
    <property type="molecule type" value="Genomic_DNA"/>
</dbReference>
<protein>
    <submittedName>
        <fullName evidence="2">(salmon louse) hypothetical protein</fullName>
    </submittedName>
</protein>